<reference evidence="1" key="1">
    <citation type="submission" date="2013-11" db="EMBL/GenBank/DDBJ databases">
        <title>The Genome Sequence of Phytophthora parasitica CHvinca01.</title>
        <authorList>
            <consortium name="The Broad Institute Genomics Platform"/>
            <person name="Russ C."/>
            <person name="Tyler B."/>
            <person name="Panabieres F."/>
            <person name="Shan W."/>
            <person name="Tripathy S."/>
            <person name="Grunwald N."/>
            <person name="Machado M."/>
            <person name="Johnson C.S."/>
            <person name="Arredondo F."/>
            <person name="Hong C."/>
            <person name="Coffey M."/>
            <person name="Young S.K."/>
            <person name="Zeng Q."/>
            <person name="Gargeya S."/>
            <person name="Fitzgerald M."/>
            <person name="Abouelleil A."/>
            <person name="Alvarado L."/>
            <person name="Chapman S.B."/>
            <person name="Gainer-Dewar J."/>
            <person name="Goldberg J."/>
            <person name="Griggs A."/>
            <person name="Gujja S."/>
            <person name="Hansen M."/>
            <person name="Howarth C."/>
            <person name="Imamovic A."/>
            <person name="Ireland A."/>
            <person name="Larimer J."/>
            <person name="McCowan C."/>
            <person name="Murphy C."/>
            <person name="Pearson M."/>
            <person name="Poon T.W."/>
            <person name="Priest M."/>
            <person name="Roberts A."/>
            <person name="Saif S."/>
            <person name="Shea T."/>
            <person name="Sykes S."/>
            <person name="Wortman J."/>
            <person name="Nusbaum C."/>
            <person name="Birren B."/>
        </authorList>
    </citation>
    <scope>NUCLEOTIDE SEQUENCE [LARGE SCALE GENOMIC DNA]</scope>
    <source>
        <strain evidence="1">CHvinca01</strain>
    </source>
</reference>
<dbReference type="EMBL" id="KI679429">
    <property type="protein sequence ID" value="ETL94260.1"/>
    <property type="molecule type" value="Genomic_DNA"/>
</dbReference>
<proteinExistence type="predicted"/>
<protein>
    <submittedName>
        <fullName evidence="1">Uncharacterized protein</fullName>
    </submittedName>
</protein>
<sequence>MFEKYWENLMKDGKCGQVLRWSQLYCQLSRNERINSKKAAILSIRKSYSGSSNLKHL</sequence>
<dbReference type="AlphaFoldDB" id="W2LC84"/>
<organism evidence="1">
    <name type="scientific">Phytophthora nicotianae</name>
    <name type="common">Potato buckeye rot agent</name>
    <name type="synonym">Phytophthora parasitica</name>
    <dbReference type="NCBI Taxonomy" id="4792"/>
    <lineage>
        <taxon>Eukaryota</taxon>
        <taxon>Sar</taxon>
        <taxon>Stramenopiles</taxon>
        <taxon>Oomycota</taxon>
        <taxon>Peronosporomycetes</taxon>
        <taxon>Peronosporales</taxon>
        <taxon>Peronosporaceae</taxon>
        <taxon>Phytophthora</taxon>
    </lineage>
</organism>
<dbReference type="Proteomes" id="UP000054423">
    <property type="component" value="Unassembled WGS sequence"/>
</dbReference>
<name>W2LC84_PHYNI</name>
<accession>W2LC84</accession>
<gene>
    <name evidence="1" type="ORF">L917_07734</name>
</gene>
<evidence type="ECO:0000313" key="1">
    <source>
        <dbReference type="EMBL" id="ETL94260.1"/>
    </source>
</evidence>